<evidence type="ECO:0000256" key="3">
    <source>
        <dbReference type="ARBA" id="ARBA00023136"/>
    </source>
</evidence>
<dbReference type="SUPFAM" id="SSF56601">
    <property type="entry name" value="beta-lactamase/transpeptidase-like"/>
    <property type="match status" value="1"/>
</dbReference>
<name>A0A9D1K0I2_9FIRM</name>
<dbReference type="SUPFAM" id="SSF54184">
    <property type="entry name" value="Penicillin-binding protein 2x (pbp-2x), c-terminal domain"/>
    <property type="match status" value="2"/>
</dbReference>
<dbReference type="CDD" id="cd06576">
    <property type="entry name" value="PASTA_Pbp2x-like_1"/>
    <property type="match status" value="1"/>
</dbReference>
<keyword evidence="4" id="KW-0812">Transmembrane</keyword>
<dbReference type="InterPro" id="IPR012338">
    <property type="entry name" value="Beta-lactam/transpept-like"/>
</dbReference>
<comment type="caution">
    <text evidence="6">The sequence shown here is derived from an EMBL/GenBank/DDBJ whole genome shotgun (WGS) entry which is preliminary data.</text>
</comment>
<dbReference type="PANTHER" id="PTHR30627:SF1">
    <property type="entry name" value="PEPTIDOGLYCAN D,D-TRANSPEPTIDASE FTSI"/>
    <property type="match status" value="1"/>
</dbReference>
<dbReference type="InterPro" id="IPR001460">
    <property type="entry name" value="PCN-bd_Tpept"/>
</dbReference>
<evidence type="ECO:0000259" key="5">
    <source>
        <dbReference type="PROSITE" id="PS51178"/>
    </source>
</evidence>
<feature type="transmembrane region" description="Helical" evidence="4">
    <location>
        <begin position="12"/>
        <end position="33"/>
    </location>
</feature>
<dbReference type="SUPFAM" id="SSF56519">
    <property type="entry name" value="Penicillin binding protein dimerisation domain"/>
    <property type="match status" value="1"/>
</dbReference>
<proteinExistence type="inferred from homology"/>
<evidence type="ECO:0000313" key="6">
    <source>
        <dbReference type="EMBL" id="HIS77331.1"/>
    </source>
</evidence>
<sequence>MADGAGKKMKQRTLAICCFMTVFLGWILYNLVYRSLITGEELKARAADQQLQDISITANRGTIYDCNMNVLAQSATVWDVILSPKDFYKAKNSLKDEEGNDLSQAEKDAYERTMIDGLAEILEVEPSSIEEHLTHTESMYRELKRKVVKDVADEVTAFVADNDIAGIYLQVNTKRFYPYDDLASSVIGFTNYDNQGVYGLEAEYNSILSGTPGRQISAKNAVGETLPTSYEQYYPAQDGNSLVLTIDQVAQHYLEKTLGATIAQHAPAEGAAGIVMDVNTGGILAMASMPNCNLNEPYVLTDEAAAAAIDAMADGDEKTAALQAAREKQWKNKGVTDIYEPGSVFKVVTASAALEEGAATLNSSYNCKGSVMVDGWPRPIHCHNHAGHGLQTFTEAVVNSCNPAFISIGSSLGAHRFFQYFDAFGLTEKTGIDLPAEAQNSYYTEDRLNAVSLASCSFGQSNTVTPIQMITAASAAINGGKLLTPHVVSKILDSDGNTVEEFGTQVRRQVISEETSKTMSEVLEQVVSANGGTNAYVKGYRIGGKSGTAQKLNKEEDVYIFSYFAFAPVDDPQVACLILVDEATSGAEYANTVVAPAVSALMSDLLPYLGIQPQYSEEDEKTQDISVPGGLIGTDALTAQSKLLTKGLNCTIIGEGKEVVSMYPKSGAKVAGESTVILYTDDREMETATVPNVVGLTPAQANQQLTNAGLNIRITGGAAQNSNAKVTSQDTEAGASVPKGTVVTIECLIQGEDGE</sequence>
<dbReference type="Gene3D" id="3.40.710.10">
    <property type="entry name" value="DD-peptidase/beta-lactamase superfamily"/>
    <property type="match status" value="1"/>
</dbReference>
<dbReference type="InterPro" id="IPR005311">
    <property type="entry name" value="PBP_dimer"/>
</dbReference>
<evidence type="ECO:0000313" key="7">
    <source>
        <dbReference type="Proteomes" id="UP000824002"/>
    </source>
</evidence>
<dbReference type="AlphaFoldDB" id="A0A9D1K0I2"/>
<dbReference type="GO" id="GO:0071555">
    <property type="term" value="P:cell wall organization"/>
    <property type="evidence" value="ECO:0007669"/>
    <property type="project" value="TreeGrafter"/>
</dbReference>
<evidence type="ECO:0000256" key="4">
    <source>
        <dbReference type="SAM" id="Phobius"/>
    </source>
</evidence>
<dbReference type="CDD" id="cd06577">
    <property type="entry name" value="PASTA_pknB"/>
    <property type="match status" value="1"/>
</dbReference>
<dbReference type="InterPro" id="IPR050515">
    <property type="entry name" value="Beta-lactam/transpept"/>
</dbReference>
<accession>A0A9D1K0I2</accession>
<dbReference type="GO" id="GO:0005886">
    <property type="term" value="C:plasma membrane"/>
    <property type="evidence" value="ECO:0007669"/>
    <property type="project" value="TreeGrafter"/>
</dbReference>
<gene>
    <name evidence="6" type="ORF">IAB51_11095</name>
</gene>
<comment type="similarity">
    <text evidence="2">Belongs to the transpeptidase family.</text>
</comment>
<dbReference type="SMART" id="SM00740">
    <property type="entry name" value="PASTA"/>
    <property type="match status" value="2"/>
</dbReference>
<comment type="subcellular location">
    <subcellularLocation>
        <location evidence="1">Membrane</location>
    </subcellularLocation>
</comment>
<dbReference type="EMBL" id="DVJP01000073">
    <property type="protein sequence ID" value="HIS77331.1"/>
    <property type="molecule type" value="Genomic_DNA"/>
</dbReference>
<keyword evidence="4" id="KW-1133">Transmembrane helix</keyword>
<keyword evidence="3 4" id="KW-0472">Membrane</keyword>
<evidence type="ECO:0000256" key="1">
    <source>
        <dbReference type="ARBA" id="ARBA00004370"/>
    </source>
</evidence>
<dbReference type="Proteomes" id="UP000824002">
    <property type="component" value="Unassembled WGS sequence"/>
</dbReference>
<dbReference type="InterPro" id="IPR036138">
    <property type="entry name" value="PBP_dimer_sf"/>
</dbReference>
<reference evidence="6" key="1">
    <citation type="submission" date="2020-10" db="EMBL/GenBank/DDBJ databases">
        <authorList>
            <person name="Gilroy R."/>
        </authorList>
    </citation>
    <scope>NUCLEOTIDE SEQUENCE</scope>
    <source>
        <strain evidence="6">CHK199-13235</strain>
    </source>
</reference>
<dbReference type="Gene3D" id="3.30.10.20">
    <property type="match status" value="1"/>
</dbReference>
<feature type="domain" description="PASTA" evidence="5">
    <location>
        <begin position="684"/>
        <end position="749"/>
    </location>
</feature>
<dbReference type="PROSITE" id="PS51178">
    <property type="entry name" value="PASTA"/>
    <property type="match status" value="1"/>
</dbReference>
<dbReference type="Pfam" id="PF00905">
    <property type="entry name" value="Transpeptidase"/>
    <property type="match status" value="1"/>
</dbReference>
<organism evidence="6 7">
    <name type="scientific">Candidatus Merdivicinus excrementipullorum</name>
    <dbReference type="NCBI Taxonomy" id="2840867"/>
    <lineage>
        <taxon>Bacteria</taxon>
        <taxon>Bacillati</taxon>
        <taxon>Bacillota</taxon>
        <taxon>Clostridia</taxon>
        <taxon>Eubacteriales</taxon>
        <taxon>Oscillospiraceae</taxon>
        <taxon>Oscillospiraceae incertae sedis</taxon>
        <taxon>Candidatus Merdivicinus</taxon>
    </lineage>
</organism>
<dbReference type="InterPro" id="IPR005543">
    <property type="entry name" value="PASTA_dom"/>
</dbReference>
<dbReference type="Pfam" id="PF03717">
    <property type="entry name" value="PBP_dimer"/>
    <property type="match status" value="1"/>
</dbReference>
<dbReference type="GO" id="GO:0008658">
    <property type="term" value="F:penicillin binding"/>
    <property type="evidence" value="ECO:0007669"/>
    <property type="project" value="InterPro"/>
</dbReference>
<dbReference type="Gene3D" id="3.90.1310.10">
    <property type="entry name" value="Penicillin-binding protein 2a (Domain 2)"/>
    <property type="match status" value="1"/>
</dbReference>
<protein>
    <submittedName>
        <fullName evidence="6">PASTA domain-containing protein</fullName>
    </submittedName>
</protein>
<dbReference type="PANTHER" id="PTHR30627">
    <property type="entry name" value="PEPTIDOGLYCAN D,D-TRANSPEPTIDASE"/>
    <property type="match status" value="1"/>
</dbReference>
<evidence type="ECO:0000256" key="2">
    <source>
        <dbReference type="ARBA" id="ARBA00007171"/>
    </source>
</evidence>
<dbReference type="Pfam" id="PF03793">
    <property type="entry name" value="PASTA"/>
    <property type="match status" value="2"/>
</dbReference>
<reference evidence="6" key="2">
    <citation type="journal article" date="2021" name="PeerJ">
        <title>Extensive microbial diversity within the chicken gut microbiome revealed by metagenomics and culture.</title>
        <authorList>
            <person name="Gilroy R."/>
            <person name="Ravi A."/>
            <person name="Getino M."/>
            <person name="Pursley I."/>
            <person name="Horton D.L."/>
            <person name="Alikhan N.F."/>
            <person name="Baker D."/>
            <person name="Gharbi K."/>
            <person name="Hall N."/>
            <person name="Watson M."/>
            <person name="Adriaenssens E.M."/>
            <person name="Foster-Nyarko E."/>
            <person name="Jarju S."/>
            <person name="Secka A."/>
            <person name="Antonio M."/>
            <person name="Oren A."/>
            <person name="Chaudhuri R.R."/>
            <person name="La Ragione R."/>
            <person name="Hildebrand F."/>
            <person name="Pallen M.J."/>
        </authorList>
    </citation>
    <scope>NUCLEOTIDE SEQUENCE</scope>
    <source>
        <strain evidence="6">CHK199-13235</strain>
    </source>
</reference>